<organism evidence="1 2">
    <name type="scientific">Microbacterium croceum</name>
    <dbReference type="NCBI Taxonomy" id="2851645"/>
    <lineage>
        <taxon>Bacteria</taxon>
        <taxon>Bacillati</taxon>
        <taxon>Actinomycetota</taxon>
        <taxon>Actinomycetes</taxon>
        <taxon>Micrococcales</taxon>
        <taxon>Microbacteriaceae</taxon>
        <taxon>Microbacterium</taxon>
    </lineage>
</organism>
<dbReference type="EMBL" id="JAHWXN010000002">
    <property type="protein sequence ID" value="MCK2037673.1"/>
    <property type="molecule type" value="Genomic_DNA"/>
</dbReference>
<dbReference type="RefSeq" id="WP_247631056.1">
    <property type="nucleotide sequence ID" value="NZ_JAHWXN010000002.1"/>
</dbReference>
<evidence type="ECO:0000313" key="2">
    <source>
        <dbReference type="Proteomes" id="UP001300096"/>
    </source>
</evidence>
<dbReference type="InterPro" id="IPR011335">
    <property type="entry name" value="Restrct_endonuc-II-like"/>
</dbReference>
<reference evidence="1 2" key="1">
    <citation type="submission" date="2021-06" db="EMBL/GenBank/DDBJ databases">
        <title>Genome-based taxonomic framework of Microbacterium strains isolated from marine environment, the description of four new species and reclassification of four preexisting species.</title>
        <authorList>
            <person name="Lee S.D."/>
            <person name="Kim S.-M."/>
            <person name="Byeon Y.-S."/>
            <person name="Yang H.L."/>
            <person name="Kim I.S."/>
        </authorList>
    </citation>
    <scope>NUCLEOTIDE SEQUENCE [LARGE SCALE GENOMIC DNA]</scope>
    <source>
        <strain evidence="1 2">SSW1-49</strain>
    </source>
</reference>
<dbReference type="GO" id="GO:0004519">
    <property type="term" value="F:endonuclease activity"/>
    <property type="evidence" value="ECO:0007669"/>
    <property type="project" value="UniProtKB-KW"/>
</dbReference>
<name>A0ABT0FHZ1_9MICO</name>
<keyword evidence="1" id="KW-0540">Nuclease</keyword>
<protein>
    <submittedName>
        <fullName evidence="1">Endonuclease domain-containing protein</fullName>
    </submittedName>
</protein>
<accession>A0ABT0FHZ1</accession>
<comment type="caution">
    <text evidence="1">The sequence shown here is derived from an EMBL/GenBank/DDBJ whole genome shotgun (WGS) entry which is preliminary data.</text>
</comment>
<dbReference type="SUPFAM" id="SSF52980">
    <property type="entry name" value="Restriction endonuclease-like"/>
    <property type="match status" value="1"/>
</dbReference>
<dbReference type="Proteomes" id="UP001300096">
    <property type="component" value="Unassembled WGS sequence"/>
</dbReference>
<keyword evidence="1" id="KW-0255">Endonuclease</keyword>
<dbReference type="Gene3D" id="3.40.960.10">
    <property type="entry name" value="VSR Endonuclease"/>
    <property type="match status" value="1"/>
</dbReference>
<keyword evidence="1" id="KW-0378">Hydrolase</keyword>
<keyword evidence="2" id="KW-1185">Reference proteome</keyword>
<gene>
    <name evidence="1" type="ORF">KZC51_16215</name>
</gene>
<sequence>MRPAPLPDQLPAAFTVAEAFVHGVACKRLRAKDLSSPFHGTRAREALADAERLRLLFDAVPAHAFVCGITAAAVWRLPLPTVVDTDAWATPRIGVPQHETRVRRDGVVGHRLAVDDGDIRFESGVALLSPARTWIDVSRTLTPSHLLALTDALISRRRPMASIAELADMHERFRGGRGSRARERSLELADEGAESPRESMLRLILIDAGLPAPECNVEIWDGPRFVARVDMLYRDLGLIIEYDGDHHRDPDQWSRDQIRRAELEALGYRYTTVTRRDFDDPEALVRRIRRMLAAA</sequence>
<proteinExistence type="predicted"/>
<evidence type="ECO:0000313" key="1">
    <source>
        <dbReference type="EMBL" id="MCK2037673.1"/>
    </source>
</evidence>